<reference evidence="2" key="1">
    <citation type="journal article" date="2019" name="Int. J. Syst. Evol. Microbiol.">
        <title>The Global Catalogue of Microorganisms (GCM) 10K type strain sequencing project: providing services to taxonomists for standard genome sequencing and annotation.</title>
        <authorList>
            <consortium name="The Broad Institute Genomics Platform"/>
            <consortium name="The Broad Institute Genome Sequencing Center for Infectious Disease"/>
            <person name="Wu L."/>
            <person name="Ma J."/>
        </authorList>
    </citation>
    <scope>NUCLEOTIDE SEQUENCE [LARGE SCALE GENOMIC DNA]</scope>
    <source>
        <strain evidence="2">CCUG 52537</strain>
    </source>
</reference>
<gene>
    <name evidence="1" type="ORF">ACFQ00_02880</name>
</gene>
<comment type="caution">
    <text evidence="1">The sequence shown here is derived from an EMBL/GenBank/DDBJ whole genome shotgun (WGS) entry which is preliminary data.</text>
</comment>
<dbReference type="SUPFAM" id="SSF63829">
    <property type="entry name" value="Calcium-dependent phosphotriesterase"/>
    <property type="match status" value="1"/>
</dbReference>
<proteinExistence type="predicted"/>
<evidence type="ECO:0000313" key="1">
    <source>
        <dbReference type="EMBL" id="MFD0847255.1"/>
    </source>
</evidence>
<keyword evidence="2" id="KW-1185">Reference proteome</keyword>
<dbReference type="Proteomes" id="UP001597124">
    <property type="component" value="Unassembled WGS sequence"/>
</dbReference>
<dbReference type="Gene3D" id="2.120.10.30">
    <property type="entry name" value="TolB, C-terminal domain"/>
    <property type="match status" value="1"/>
</dbReference>
<sequence length="288" mass="30532">MITSLTAFLLHLAGSTATPGLQPPLMVIQNVGFDGSEAARYDNVRDEYLVSNLAARGPENNGFISRVSPDGKVISLKWIAGGVNGVTLIDPLGIYLHGDLLYVADTSTVRLFDRKSGAPRGNIEIPGAVRLNDLVVANDGTVYVTDFANETTPGALFSISAKGEVSTFAARDPALERPNGIAIDGSGHIVHGGRGVNLVFRDRDGRILRERTLPTGQFDGIVLLSNGDLVVASQLGRNVYRVPAGDGLPVVVADNIEVPAAIGVDDKRRRLLVPQIKNASLSIFDLGD</sequence>
<protein>
    <submittedName>
        <fullName evidence="1">SMP-30/gluconolactonase/LRE family protein</fullName>
    </submittedName>
</protein>
<dbReference type="RefSeq" id="WP_381485848.1">
    <property type="nucleotide sequence ID" value="NZ_JBHTIK010000001.1"/>
</dbReference>
<dbReference type="InterPro" id="IPR011042">
    <property type="entry name" value="6-blade_b-propeller_TolB-like"/>
</dbReference>
<name>A0ABW3BYD9_SPHXN</name>
<evidence type="ECO:0000313" key="2">
    <source>
        <dbReference type="Proteomes" id="UP001597124"/>
    </source>
</evidence>
<organism evidence="1 2">
    <name type="scientific">Sphingosinicella xenopeptidilytica</name>
    <dbReference type="NCBI Taxonomy" id="364098"/>
    <lineage>
        <taxon>Bacteria</taxon>
        <taxon>Pseudomonadati</taxon>
        <taxon>Pseudomonadota</taxon>
        <taxon>Alphaproteobacteria</taxon>
        <taxon>Sphingomonadales</taxon>
        <taxon>Sphingosinicellaceae</taxon>
        <taxon>Sphingosinicella</taxon>
    </lineage>
</organism>
<accession>A0ABW3BYD9</accession>
<dbReference type="EMBL" id="JBHTIK010000001">
    <property type="protein sequence ID" value="MFD0847255.1"/>
    <property type="molecule type" value="Genomic_DNA"/>
</dbReference>